<keyword evidence="3 4" id="KW-0574">Periplasm</keyword>
<dbReference type="NCBIfam" id="TIGR03170">
    <property type="entry name" value="flgA_cterm"/>
    <property type="match status" value="1"/>
</dbReference>
<keyword evidence="4" id="KW-1005">Bacterial flagellum biogenesis</keyword>
<dbReference type="Pfam" id="PF17656">
    <property type="entry name" value="ChapFlgA_N"/>
    <property type="match status" value="1"/>
</dbReference>
<evidence type="ECO:0000256" key="1">
    <source>
        <dbReference type="ARBA" id="ARBA00004418"/>
    </source>
</evidence>
<name>A0ABM9D442_9BACT</name>
<dbReference type="Pfam" id="PF13144">
    <property type="entry name" value="ChapFlgA"/>
    <property type="match status" value="1"/>
</dbReference>
<sequence>MLQPDRRFIGVLLVLFILVVPGLVAAAQVPLPEKEIRTAVNSFLESRLADRGWQTIIRQLSVPQGHTVPKGARDYEVIAPASWPGWGAVSLAVVVRVGGVVEKNLPVRLVVDAQTEMVVATRQLLSGTVLGADDVALRVQDLALAGGHHIKTIADAVGRKTRVTVRAGYPVRNDQLVTVPVVVSGQLVTIVLERPGLRITVAGRAKSSGGVGDLIRVENLSSRKEIPARVVDASTVEVGF</sequence>
<dbReference type="RefSeq" id="WP_305730983.1">
    <property type="nucleotide sequence ID" value="NZ_OW150024.1"/>
</dbReference>
<dbReference type="EMBL" id="OW150024">
    <property type="protein sequence ID" value="CAH2030010.1"/>
    <property type="molecule type" value="Genomic_DNA"/>
</dbReference>
<comment type="function">
    <text evidence="4">Involved in the assembly process of the P-ring formation. It may associate with FlgF on the rod constituting a structure essential for the P-ring assembly or may act as a modulator protein for the P-ring assembly.</text>
</comment>
<dbReference type="InterPro" id="IPR013974">
    <property type="entry name" value="SAF"/>
</dbReference>
<accession>A0ABM9D442</accession>
<dbReference type="PANTHER" id="PTHR36307">
    <property type="entry name" value="FLAGELLA BASAL BODY P-RING FORMATION PROTEIN FLGA"/>
    <property type="match status" value="1"/>
</dbReference>
<feature type="domain" description="SAF" evidence="5">
    <location>
        <begin position="115"/>
        <end position="177"/>
    </location>
</feature>
<dbReference type="InterPro" id="IPR041231">
    <property type="entry name" value="FlgA_N"/>
</dbReference>
<keyword evidence="6" id="KW-0966">Cell projection</keyword>
<evidence type="ECO:0000313" key="6">
    <source>
        <dbReference type="EMBL" id="CAH2030010.1"/>
    </source>
</evidence>
<dbReference type="CDD" id="cd11614">
    <property type="entry name" value="SAF_CpaB_FlgA_like"/>
    <property type="match status" value="1"/>
</dbReference>
<evidence type="ECO:0000256" key="2">
    <source>
        <dbReference type="ARBA" id="ARBA00022729"/>
    </source>
</evidence>
<organism evidence="6 7">
    <name type="scientific">Trichlorobacter ammonificans</name>
    <dbReference type="NCBI Taxonomy" id="2916410"/>
    <lineage>
        <taxon>Bacteria</taxon>
        <taxon>Pseudomonadati</taxon>
        <taxon>Thermodesulfobacteriota</taxon>
        <taxon>Desulfuromonadia</taxon>
        <taxon>Geobacterales</taxon>
        <taxon>Geobacteraceae</taxon>
        <taxon>Trichlorobacter</taxon>
    </lineage>
</organism>
<dbReference type="InterPro" id="IPR039246">
    <property type="entry name" value="Flagellar_FlgA"/>
</dbReference>
<evidence type="ECO:0000256" key="3">
    <source>
        <dbReference type="ARBA" id="ARBA00022764"/>
    </source>
</evidence>
<dbReference type="PANTHER" id="PTHR36307:SF1">
    <property type="entry name" value="FLAGELLA BASAL BODY P-RING FORMATION PROTEIN FLGA"/>
    <property type="match status" value="1"/>
</dbReference>
<dbReference type="Gene3D" id="3.90.1210.10">
    <property type="entry name" value="Antifreeze-like/N-acetylneuraminic acid synthase C-terminal domain"/>
    <property type="match status" value="1"/>
</dbReference>
<dbReference type="InterPro" id="IPR017585">
    <property type="entry name" value="SAF_FlgA"/>
</dbReference>
<dbReference type="Proteomes" id="UP001295463">
    <property type="component" value="Chromosome"/>
</dbReference>
<keyword evidence="7" id="KW-1185">Reference proteome</keyword>
<keyword evidence="6" id="KW-0969">Cilium</keyword>
<reference evidence="6 7" key="1">
    <citation type="submission" date="2022-03" db="EMBL/GenBank/DDBJ databases">
        <authorList>
            <person name="Koch H."/>
        </authorList>
    </citation>
    <scope>NUCLEOTIDE SEQUENCE [LARGE SCALE GENOMIC DNA]</scope>
    <source>
        <strain evidence="6 7">G1</strain>
    </source>
</reference>
<proteinExistence type="inferred from homology"/>
<comment type="subcellular location">
    <subcellularLocation>
        <location evidence="1 4">Periplasm</location>
    </subcellularLocation>
</comment>
<evidence type="ECO:0000256" key="4">
    <source>
        <dbReference type="RuleBase" id="RU362063"/>
    </source>
</evidence>
<keyword evidence="2" id="KW-0732">Signal</keyword>
<comment type="similarity">
    <text evidence="4">Belongs to the FlgA family.</text>
</comment>
<dbReference type="SMART" id="SM00858">
    <property type="entry name" value="SAF"/>
    <property type="match status" value="1"/>
</dbReference>
<gene>
    <name evidence="6" type="ORF">GEAMG1_0188</name>
</gene>
<evidence type="ECO:0000313" key="7">
    <source>
        <dbReference type="Proteomes" id="UP001295463"/>
    </source>
</evidence>
<protein>
    <recommendedName>
        <fullName evidence="4">Flagella basal body P-ring formation protein FlgA</fullName>
    </recommendedName>
</protein>
<dbReference type="Gene3D" id="2.30.30.760">
    <property type="match status" value="1"/>
</dbReference>
<keyword evidence="6" id="KW-0282">Flagellum</keyword>
<evidence type="ECO:0000259" key="5">
    <source>
        <dbReference type="SMART" id="SM00858"/>
    </source>
</evidence>